<comment type="caution">
    <text evidence="3">The sequence shown here is derived from an EMBL/GenBank/DDBJ whole genome shotgun (WGS) entry which is preliminary data.</text>
</comment>
<gene>
    <name evidence="3" type="ORF">V8G57_16225</name>
</gene>
<feature type="compositionally biased region" description="Basic and acidic residues" evidence="1">
    <location>
        <begin position="170"/>
        <end position="180"/>
    </location>
</feature>
<dbReference type="PROSITE" id="PS51257">
    <property type="entry name" value="PROKAR_LIPOPROTEIN"/>
    <property type="match status" value="1"/>
</dbReference>
<evidence type="ECO:0000256" key="1">
    <source>
        <dbReference type="SAM" id="MobiDB-lite"/>
    </source>
</evidence>
<dbReference type="InterPro" id="IPR021733">
    <property type="entry name" value="DUF3304"/>
</dbReference>
<reference evidence="3 4" key="1">
    <citation type="submission" date="2024-02" db="EMBL/GenBank/DDBJ databases">
        <title>Draft genome sequence of Collimonas sp. strain H4R21, an effective mineral-weathering bacterial strain isolated from the beech rhizosphere.</title>
        <authorList>
            <person name="Morin E."/>
            <person name="Uroz S."/>
            <person name="Leveau J.H.J."/>
            <person name="Kumar R."/>
            <person name="Rey M.W."/>
            <person name="Pham J."/>
        </authorList>
    </citation>
    <scope>NUCLEOTIDE SEQUENCE [LARGE SCALE GENOMIC DNA]</scope>
    <source>
        <strain evidence="3 4">H4R21</strain>
    </source>
</reference>
<feature type="chain" id="PRO_5045139832" evidence="2">
    <location>
        <begin position="28"/>
        <end position="180"/>
    </location>
</feature>
<accession>A0ABU9PY67</accession>
<dbReference type="RefSeq" id="WP_342830246.1">
    <property type="nucleotide sequence ID" value="NZ_JBANDC010000011.1"/>
</dbReference>
<dbReference type="Proteomes" id="UP001495910">
    <property type="component" value="Unassembled WGS sequence"/>
</dbReference>
<keyword evidence="4" id="KW-1185">Reference proteome</keyword>
<evidence type="ECO:0000313" key="4">
    <source>
        <dbReference type="Proteomes" id="UP001495910"/>
    </source>
</evidence>
<sequence length="180" mass="19886">MTNSFFKFALLRWLLPTLIAVLLSGCAARGVNGMAPEGQTPVSISSVVHYGKGIGISEFYVNGRRSGHQYDGWGSSGNSCCLNLPDKPSMPLMMTVRWKTYRTNFKEERWHETTVPVNFAVSMGKSYGMVVHFLPGHRVEIWFADEGVGSSNYPGPPYPRGLAPDYVPLADEKPEPTKGK</sequence>
<keyword evidence="2" id="KW-0732">Signal</keyword>
<organism evidence="3 4">
    <name type="scientific">Collimonas rhizosphaerae</name>
    <dbReference type="NCBI Taxonomy" id="3126357"/>
    <lineage>
        <taxon>Bacteria</taxon>
        <taxon>Pseudomonadati</taxon>
        <taxon>Pseudomonadota</taxon>
        <taxon>Betaproteobacteria</taxon>
        <taxon>Burkholderiales</taxon>
        <taxon>Oxalobacteraceae</taxon>
        <taxon>Collimonas</taxon>
    </lineage>
</organism>
<feature type="region of interest" description="Disordered" evidence="1">
    <location>
        <begin position="154"/>
        <end position="180"/>
    </location>
</feature>
<evidence type="ECO:0000313" key="3">
    <source>
        <dbReference type="EMBL" id="MEM4988941.1"/>
    </source>
</evidence>
<dbReference type="EMBL" id="JBANDC010000011">
    <property type="protein sequence ID" value="MEM4988941.1"/>
    <property type="molecule type" value="Genomic_DNA"/>
</dbReference>
<name>A0ABU9PY67_9BURK</name>
<dbReference type="Pfam" id="PF11745">
    <property type="entry name" value="DUF3304"/>
    <property type="match status" value="1"/>
</dbReference>
<feature type="signal peptide" evidence="2">
    <location>
        <begin position="1"/>
        <end position="27"/>
    </location>
</feature>
<proteinExistence type="predicted"/>
<evidence type="ECO:0000256" key="2">
    <source>
        <dbReference type="SAM" id="SignalP"/>
    </source>
</evidence>
<protein>
    <submittedName>
        <fullName evidence="3">DUF3304 domain-containing protein</fullName>
    </submittedName>
</protein>